<accession>A0AAD7H9V6</accession>
<dbReference type="PROSITE" id="PS00108">
    <property type="entry name" value="PROTEIN_KINASE_ST"/>
    <property type="match status" value="1"/>
</dbReference>
<evidence type="ECO:0000313" key="11">
    <source>
        <dbReference type="EMBL" id="KAJ7715515.1"/>
    </source>
</evidence>
<dbReference type="InterPro" id="IPR008271">
    <property type="entry name" value="Ser/Thr_kinase_AS"/>
</dbReference>
<comment type="catalytic activity">
    <reaction evidence="8">
        <text>L-seryl-[protein] + ATP = O-phospho-L-seryl-[protein] + ADP + H(+)</text>
        <dbReference type="Rhea" id="RHEA:17989"/>
        <dbReference type="Rhea" id="RHEA-COMP:9863"/>
        <dbReference type="Rhea" id="RHEA-COMP:11604"/>
        <dbReference type="ChEBI" id="CHEBI:15378"/>
        <dbReference type="ChEBI" id="CHEBI:29999"/>
        <dbReference type="ChEBI" id="CHEBI:30616"/>
        <dbReference type="ChEBI" id="CHEBI:83421"/>
        <dbReference type="ChEBI" id="CHEBI:456216"/>
        <dbReference type="EC" id="2.7.11.1"/>
    </reaction>
</comment>
<evidence type="ECO:0000256" key="3">
    <source>
        <dbReference type="ARBA" id="ARBA00022679"/>
    </source>
</evidence>
<proteinExistence type="predicted"/>
<dbReference type="SUPFAM" id="SSF56112">
    <property type="entry name" value="Protein kinase-like (PK-like)"/>
    <property type="match status" value="1"/>
</dbReference>
<dbReference type="GO" id="GO:0007165">
    <property type="term" value="P:signal transduction"/>
    <property type="evidence" value="ECO:0007669"/>
    <property type="project" value="TreeGrafter"/>
</dbReference>
<reference evidence="11" key="1">
    <citation type="submission" date="2023-03" db="EMBL/GenBank/DDBJ databases">
        <title>Massive genome expansion in bonnet fungi (Mycena s.s.) driven by repeated elements and novel gene families across ecological guilds.</title>
        <authorList>
            <consortium name="Lawrence Berkeley National Laboratory"/>
            <person name="Harder C.B."/>
            <person name="Miyauchi S."/>
            <person name="Viragh M."/>
            <person name="Kuo A."/>
            <person name="Thoen E."/>
            <person name="Andreopoulos B."/>
            <person name="Lu D."/>
            <person name="Skrede I."/>
            <person name="Drula E."/>
            <person name="Henrissat B."/>
            <person name="Morin E."/>
            <person name="Kohler A."/>
            <person name="Barry K."/>
            <person name="LaButti K."/>
            <person name="Morin E."/>
            <person name="Salamov A."/>
            <person name="Lipzen A."/>
            <person name="Mereny Z."/>
            <person name="Hegedus B."/>
            <person name="Baldrian P."/>
            <person name="Stursova M."/>
            <person name="Weitz H."/>
            <person name="Taylor A."/>
            <person name="Grigoriev I.V."/>
            <person name="Nagy L.G."/>
            <person name="Martin F."/>
            <person name="Kauserud H."/>
        </authorList>
    </citation>
    <scope>NUCLEOTIDE SEQUENCE</scope>
    <source>
        <strain evidence="11">CBHHK188m</strain>
    </source>
</reference>
<comment type="caution">
    <text evidence="11">The sequence shown here is derived from an EMBL/GenBank/DDBJ whole genome shotgun (WGS) entry which is preliminary data.</text>
</comment>
<dbReference type="PROSITE" id="PS50011">
    <property type="entry name" value="PROTEIN_KINASE_DOM"/>
    <property type="match status" value="1"/>
</dbReference>
<evidence type="ECO:0000256" key="4">
    <source>
        <dbReference type="ARBA" id="ARBA00022741"/>
    </source>
</evidence>
<dbReference type="PANTHER" id="PTHR43895:SF32">
    <property type="entry name" value="SERINE_THREONINE-PROTEIN KINASE CHK1"/>
    <property type="match status" value="1"/>
</dbReference>
<feature type="domain" description="Protein kinase" evidence="10">
    <location>
        <begin position="20"/>
        <end position="293"/>
    </location>
</feature>
<comment type="catalytic activity">
    <reaction evidence="7">
        <text>L-threonyl-[protein] + ATP = O-phospho-L-threonyl-[protein] + ADP + H(+)</text>
        <dbReference type="Rhea" id="RHEA:46608"/>
        <dbReference type="Rhea" id="RHEA-COMP:11060"/>
        <dbReference type="Rhea" id="RHEA-COMP:11605"/>
        <dbReference type="ChEBI" id="CHEBI:15378"/>
        <dbReference type="ChEBI" id="CHEBI:30013"/>
        <dbReference type="ChEBI" id="CHEBI:30616"/>
        <dbReference type="ChEBI" id="CHEBI:61977"/>
        <dbReference type="ChEBI" id="CHEBI:456216"/>
        <dbReference type="EC" id="2.7.11.1"/>
    </reaction>
</comment>
<keyword evidence="6" id="KW-0067">ATP-binding</keyword>
<dbReference type="EC" id="2.7.11.1" evidence="1"/>
<keyword evidence="2" id="KW-0723">Serine/threonine-protein kinase</keyword>
<dbReference type="InterPro" id="IPR011009">
    <property type="entry name" value="Kinase-like_dom_sf"/>
</dbReference>
<feature type="compositionally biased region" description="Polar residues" evidence="9">
    <location>
        <begin position="378"/>
        <end position="389"/>
    </location>
</feature>
<evidence type="ECO:0000256" key="7">
    <source>
        <dbReference type="ARBA" id="ARBA00047899"/>
    </source>
</evidence>
<dbReference type="Proteomes" id="UP001215280">
    <property type="component" value="Unassembled WGS sequence"/>
</dbReference>
<evidence type="ECO:0000259" key="10">
    <source>
        <dbReference type="PROSITE" id="PS50011"/>
    </source>
</evidence>
<evidence type="ECO:0000256" key="8">
    <source>
        <dbReference type="ARBA" id="ARBA00048679"/>
    </source>
</evidence>
<evidence type="ECO:0000256" key="2">
    <source>
        <dbReference type="ARBA" id="ARBA00022527"/>
    </source>
</evidence>
<dbReference type="EMBL" id="JARJLG010000347">
    <property type="protein sequence ID" value="KAJ7715515.1"/>
    <property type="molecule type" value="Genomic_DNA"/>
</dbReference>
<name>A0AAD7H9V6_9AGAR</name>
<dbReference type="GO" id="GO:0005524">
    <property type="term" value="F:ATP binding"/>
    <property type="evidence" value="ECO:0007669"/>
    <property type="project" value="UniProtKB-KW"/>
</dbReference>
<evidence type="ECO:0000256" key="1">
    <source>
        <dbReference type="ARBA" id="ARBA00012513"/>
    </source>
</evidence>
<evidence type="ECO:0000256" key="5">
    <source>
        <dbReference type="ARBA" id="ARBA00022777"/>
    </source>
</evidence>
<dbReference type="PANTHER" id="PTHR43895">
    <property type="entry name" value="CALCIUM/CALMODULIN-DEPENDENT PROTEIN KINASE KINASE-RELATED"/>
    <property type="match status" value="1"/>
</dbReference>
<dbReference type="SMART" id="SM00220">
    <property type="entry name" value="S_TKc"/>
    <property type="match status" value="1"/>
</dbReference>
<evidence type="ECO:0000313" key="12">
    <source>
        <dbReference type="Proteomes" id="UP001215280"/>
    </source>
</evidence>
<dbReference type="InterPro" id="IPR000719">
    <property type="entry name" value="Prot_kinase_dom"/>
</dbReference>
<dbReference type="GO" id="GO:0004674">
    <property type="term" value="F:protein serine/threonine kinase activity"/>
    <property type="evidence" value="ECO:0007669"/>
    <property type="project" value="UniProtKB-KW"/>
</dbReference>
<dbReference type="Gene3D" id="1.10.510.10">
    <property type="entry name" value="Transferase(Phosphotransferase) domain 1"/>
    <property type="match status" value="1"/>
</dbReference>
<keyword evidence="3" id="KW-0808">Transferase</keyword>
<evidence type="ECO:0000256" key="9">
    <source>
        <dbReference type="SAM" id="MobiDB-lite"/>
    </source>
</evidence>
<dbReference type="Pfam" id="PF00069">
    <property type="entry name" value="Pkinase"/>
    <property type="match status" value="1"/>
</dbReference>
<feature type="region of interest" description="Disordered" evidence="9">
    <location>
        <begin position="361"/>
        <end position="389"/>
    </location>
</feature>
<keyword evidence="5 11" id="KW-0418">Kinase</keyword>
<organism evidence="11 12">
    <name type="scientific">Mycena maculata</name>
    <dbReference type="NCBI Taxonomy" id="230809"/>
    <lineage>
        <taxon>Eukaryota</taxon>
        <taxon>Fungi</taxon>
        <taxon>Dikarya</taxon>
        <taxon>Basidiomycota</taxon>
        <taxon>Agaricomycotina</taxon>
        <taxon>Agaricomycetes</taxon>
        <taxon>Agaricomycetidae</taxon>
        <taxon>Agaricales</taxon>
        <taxon>Marasmiineae</taxon>
        <taxon>Mycenaceae</taxon>
        <taxon>Mycena</taxon>
    </lineage>
</organism>
<keyword evidence="4" id="KW-0547">Nucleotide-binding</keyword>
<sequence length="437" mass="47079">MPQSGTLANLMGSIVDDGRLKLVSLVGAGAYGKLYRALDTSSTSSTSSASSSSSSSPRFYAVKCLRKPAFRSRDAKFQDRERTLHRRVSAHPNIVTLHRLFTDREHVFLVLEFCAGGDMFHAITDGVYHKNTELIRSTFASLVEAVLFLHSRGVYHRDLKPENVLTNHAGGSPLIADFGLATPSKISHDMDCGSGSYMTPESFSSASSTYCPPQSDVWALCITLINLVSAMNPWRSAQASDARWNSFLTDPDFLREIIPISTSLTDLLLRCFRLDAALRPSLVELGRAVHALPDLYMTDAELKQAAPAVRRAAGWFVPGANAYDASDYSSPSTSGSGYSSIGPQHRVPPAGLAASSALAVPDPAASSPRHKVPFHGTDPSSVADSINTNPQGNTHLLQLCLPSLSISASSDPCAAAAPPAPGKFKRLIRRLRAWRKL</sequence>
<gene>
    <name evidence="11" type="ORF">DFH07DRAFT_899959</name>
</gene>
<dbReference type="AlphaFoldDB" id="A0AAD7H9V6"/>
<evidence type="ECO:0000256" key="6">
    <source>
        <dbReference type="ARBA" id="ARBA00022840"/>
    </source>
</evidence>
<keyword evidence="12" id="KW-1185">Reference proteome</keyword>
<protein>
    <recommendedName>
        <fullName evidence="1">non-specific serine/threonine protein kinase</fullName>
        <ecNumber evidence="1">2.7.11.1</ecNumber>
    </recommendedName>
</protein>